<feature type="compositionally biased region" description="Basic and acidic residues" evidence="1">
    <location>
        <begin position="144"/>
        <end position="153"/>
    </location>
</feature>
<gene>
    <name evidence="2" type="ORF">AVDCRST_MAG32-1560</name>
</gene>
<feature type="compositionally biased region" description="Gly residues" evidence="1">
    <location>
        <begin position="8"/>
        <end position="18"/>
    </location>
</feature>
<feature type="region of interest" description="Disordered" evidence="1">
    <location>
        <begin position="1"/>
        <end position="163"/>
    </location>
</feature>
<proteinExistence type="predicted"/>
<protein>
    <submittedName>
        <fullName evidence="2">DNA_ligase_IV_Ku-like</fullName>
        <ecNumber evidence="2">6.5.1.1</ecNumber>
    </submittedName>
</protein>
<evidence type="ECO:0000256" key="1">
    <source>
        <dbReference type="SAM" id="MobiDB-lite"/>
    </source>
</evidence>
<feature type="compositionally biased region" description="Basic residues" evidence="1">
    <location>
        <begin position="254"/>
        <end position="278"/>
    </location>
</feature>
<feature type="compositionally biased region" description="Low complexity" evidence="1">
    <location>
        <begin position="279"/>
        <end position="293"/>
    </location>
</feature>
<name>A0A6J4N5L9_9ACTN</name>
<keyword evidence="2" id="KW-0436">Ligase</keyword>
<feature type="non-terminal residue" evidence="2">
    <location>
        <position position="1"/>
    </location>
</feature>
<feature type="compositionally biased region" description="Basic residues" evidence="1">
    <location>
        <begin position="294"/>
        <end position="304"/>
    </location>
</feature>
<dbReference type="EMBL" id="CADCUM010000064">
    <property type="protein sequence ID" value="CAA9378204.1"/>
    <property type="molecule type" value="Genomic_DNA"/>
</dbReference>
<reference evidence="2" key="1">
    <citation type="submission" date="2020-02" db="EMBL/GenBank/DDBJ databases">
        <authorList>
            <person name="Meier V. D."/>
        </authorList>
    </citation>
    <scope>NUCLEOTIDE SEQUENCE</scope>
    <source>
        <strain evidence="2">AVDCRST_MAG32</strain>
    </source>
</reference>
<dbReference type="AlphaFoldDB" id="A0A6J4N5L9"/>
<feature type="non-terminal residue" evidence="2">
    <location>
        <position position="312"/>
    </location>
</feature>
<sequence>ARHQGHSRAGGGGMGPRGEVGRRTDARGGRGGLAEGPPHHAQRQRRDHRVARRPWRTDGRARPPRRRRDHRPGRAGAPRLRGHPGAHARPLGHERCQAGAPGAGDVHGLRRAAPRRPRPDRPAARRAARGAGGPRPGVVAGAADVRRRADAPGRHAPAGRRGHRLQAALLAVRVRRALPALAEVRPPAPVLVRRRWLAAAGRHQGPAGLAAGGRADARGADVPGQGRQRHRRSRDPAAHRPARRSRSGAEPVRRRGARRRRARHVLGRAVPGRRRRRAQQAAGAAAAPAVVPRRAGRPRPRRPAPGRGGTAM</sequence>
<evidence type="ECO:0000313" key="2">
    <source>
        <dbReference type="EMBL" id="CAA9378204.1"/>
    </source>
</evidence>
<dbReference type="EC" id="6.5.1.1" evidence="2"/>
<feature type="compositionally biased region" description="Low complexity" evidence="1">
    <location>
        <begin position="205"/>
        <end position="224"/>
    </location>
</feature>
<organism evidence="2">
    <name type="scientific">uncultured Nocardioides sp</name>
    <dbReference type="NCBI Taxonomy" id="198441"/>
    <lineage>
        <taxon>Bacteria</taxon>
        <taxon>Bacillati</taxon>
        <taxon>Actinomycetota</taxon>
        <taxon>Actinomycetes</taxon>
        <taxon>Propionibacteriales</taxon>
        <taxon>Nocardioidaceae</taxon>
        <taxon>Nocardioides</taxon>
        <taxon>environmental samples</taxon>
    </lineage>
</organism>
<feature type="compositionally biased region" description="Basic residues" evidence="1">
    <location>
        <begin position="62"/>
        <end position="73"/>
    </location>
</feature>
<feature type="region of interest" description="Disordered" evidence="1">
    <location>
        <begin position="204"/>
        <end position="312"/>
    </location>
</feature>
<feature type="compositionally biased region" description="Basic residues" evidence="1">
    <location>
        <begin position="40"/>
        <end position="54"/>
    </location>
</feature>
<accession>A0A6J4N5L9</accession>
<feature type="compositionally biased region" description="Basic and acidic residues" evidence="1">
    <location>
        <begin position="19"/>
        <end position="28"/>
    </location>
</feature>
<dbReference type="GO" id="GO:0003910">
    <property type="term" value="F:DNA ligase (ATP) activity"/>
    <property type="evidence" value="ECO:0007669"/>
    <property type="project" value="UniProtKB-EC"/>
</dbReference>